<evidence type="ECO:0000313" key="2">
    <source>
        <dbReference type="Proteomes" id="UP001213972"/>
    </source>
</evidence>
<reference evidence="1" key="1">
    <citation type="submission" date="2023-03" db="EMBL/GenBank/DDBJ databases">
        <title>Andean soil-derived lignocellulolytic bacterial consortium as a source of novel taxa and putative plastic-active enzymes.</title>
        <authorList>
            <person name="Diaz-Garcia L."/>
            <person name="Chuvochina M."/>
            <person name="Feuerriegel G."/>
            <person name="Bunk B."/>
            <person name="Sproer C."/>
            <person name="Streit W.R."/>
            <person name="Rodriguez L.M."/>
            <person name="Overmann J."/>
            <person name="Jimenez D.J."/>
        </authorList>
    </citation>
    <scope>NUCLEOTIDE SEQUENCE</scope>
    <source>
        <strain evidence="1">MAG 4610</strain>
    </source>
</reference>
<dbReference type="AlphaFoldDB" id="A0AAJ5W0U1"/>
<organism evidence="1 2">
    <name type="scientific">Candidatus Microbacterium phytovorans</name>
    <dbReference type="NCBI Taxonomy" id="3121374"/>
    <lineage>
        <taxon>Bacteria</taxon>
        <taxon>Bacillati</taxon>
        <taxon>Actinomycetota</taxon>
        <taxon>Actinomycetes</taxon>
        <taxon>Micrococcales</taxon>
        <taxon>Microbacteriaceae</taxon>
        <taxon>Microbacterium</taxon>
    </lineage>
</organism>
<dbReference type="Proteomes" id="UP001213972">
    <property type="component" value="Chromosome"/>
</dbReference>
<name>A0AAJ5W0U1_9MICO</name>
<proteinExistence type="predicted"/>
<dbReference type="Gene3D" id="2.40.100.20">
    <property type="match status" value="1"/>
</dbReference>
<sequence>MIIDFIVDEKYICGIRIFEDLVPETAAEFRRQLPLRTKLQHATLVGDQLFAVLPLVIPMENYILTQDLGDMRRKEKGTVAGTVVFYSPRQVFGVTYSDDLAIEPLGNSFIGEVIDGLTELALVGEETWRKQDKFVELRIRDEAAAAA</sequence>
<gene>
    <name evidence="1" type="ORF">P0Y48_13545</name>
</gene>
<protein>
    <submittedName>
        <fullName evidence="1">DUF3830 family protein</fullName>
    </submittedName>
</protein>
<dbReference type="EMBL" id="CP119321">
    <property type="protein sequence ID" value="WEK13465.1"/>
    <property type="molecule type" value="Genomic_DNA"/>
</dbReference>
<evidence type="ECO:0000313" key="1">
    <source>
        <dbReference type="EMBL" id="WEK13465.1"/>
    </source>
</evidence>
<accession>A0AAJ5W0U1</accession>